<dbReference type="PANTHER" id="PTHR30591:SF1">
    <property type="entry name" value="RECBCD ENZYME SUBUNIT RECC"/>
    <property type="match status" value="1"/>
</dbReference>
<proteinExistence type="predicted"/>
<evidence type="ECO:0000256" key="6">
    <source>
        <dbReference type="ARBA" id="ARBA00022840"/>
    </source>
</evidence>
<dbReference type="Proteomes" id="UP000245934">
    <property type="component" value="Unassembled WGS sequence"/>
</dbReference>
<keyword evidence="8" id="KW-0234">DNA repair</keyword>
<keyword evidence="3" id="KW-0227">DNA damage</keyword>
<evidence type="ECO:0000256" key="4">
    <source>
        <dbReference type="ARBA" id="ARBA00022801"/>
    </source>
</evidence>
<protein>
    <recommendedName>
        <fullName evidence="9">PD-(D/E)XK endonuclease-like domain-containing protein</fullName>
    </recommendedName>
</protein>
<dbReference type="GO" id="GO:0003677">
    <property type="term" value="F:DNA binding"/>
    <property type="evidence" value="ECO:0007669"/>
    <property type="project" value="UniProtKB-KW"/>
</dbReference>
<evidence type="ECO:0000256" key="7">
    <source>
        <dbReference type="ARBA" id="ARBA00023125"/>
    </source>
</evidence>
<dbReference type="AlphaFoldDB" id="A0A2V2N487"/>
<evidence type="ECO:0000256" key="2">
    <source>
        <dbReference type="ARBA" id="ARBA00022741"/>
    </source>
</evidence>
<dbReference type="Gene3D" id="3.90.320.10">
    <property type="match status" value="1"/>
</dbReference>
<name>A0A2V2N487_9EURY</name>
<keyword evidence="2" id="KW-0547">Nucleotide-binding</keyword>
<dbReference type="InterPro" id="IPR027417">
    <property type="entry name" value="P-loop_NTPase"/>
</dbReference>
<dbReference type="InterPro" id="IPR011604">
    <property type="entry name" value="PDDEXK-like_dom_sf"/>
</dbReference>
<evidence type="ECO:0000256" key="1">
    <source>
        <dbReference type="ARBA" id="ARBA00022722"/>
    </source>
</evidence>
<dbReference type="GO" id="GO:0004527">
    <property type="term" value="F:exonuclease activity"/>
    <property type="evidence" value="ECO:0007669"/>
    <property type="project" value="UniProtKB-KW"/>
</dbReference>
<keyword evidence="5" id="KW-0269">Exonuclease</keyword>
<feature type="domain" description="PD-(D/E)XK endonuclease-like" evidence="9">
    <location>
        <begin position="793"/>
        <end position="1118"/>
    </location>
</feature>
<dbReference type="GeneID" id="97608911"/>
<comment type="caution">
    <text evidence="10">The sequence shown here is derived from an EMBL/GenBank/DDBJ whole genome shotgun (WGS) entry which is preliminary data.</text>
</comment>
<dbReference type="GO" id="GO:0006310">
    <property type="term" value="P:DNA recombination"/>
    <property type="evidence" value="ECO:0007669"/>
    <property type="project" value="TreeGrafter"/>
</dbReference>
<organism evidence="10 11">
    <name type="scientific">Methanospirillum stamsii</name>
    <dbReference type="NCBI Taxonomy" id="1277351"/>
    <lineage>
        <taxon>Archaea</taxon>
        <taxon>Methanobacteriati</taxon>
        <taxon>Methanobacteriota</taxon>
        <taxon>Stenosarchaea group</taxon>
        <taxon>Methanomicrobia</taxon>
        <taxon>Methanomicrobiales</taxon>
        <taxon>Methanospirillaceae</taxon>
        <taxon>Methanospirillum</taxon>
    </lineage>
</organism>
<keyword evidence="4" id="KW-0378">Hydrolase</keyword>
<dbReference type="Gene3D" id="3.40.50.300">
    <property type="entry name" value="P-loop containing nucleotide triphosphate hydrolases"/>
    <property type="match status" value="1"/>
</dbReference>
<evidence type="ECO:0000256" key="8">
    <source>
        <dbReference type="ARBA" id="ARBA00023204"/>
    </source>
</evidence>
<evidence type="ECO:0000313" key="11">
    <source>
        <dbReference type="Proteomes" id="UP000245934"/>
    </source>
</evidence>
<dbReference type="GO" id="GO:0006281">
    <property type="term" value="P:DNA repair"/>
    <property type="evidence" value="ECO:0007669"/>
    <property type="project" value="UniProtKB-KW"/>
</dbReference>
<evidence type="ECO:0000259" key="9">
    <source>
        <dbReference type="Pfam" id="PF12705"/>
    </source>
</evidence>
<sequence length="1141" mass="130350">MHHIYGGITYSQQTNRMDEIKKTLFMVIHPMNIHMPEEAPLLYAIPGRGFQDLLDRFSVSIQKKPETSWLILPTETLVLQAKDLLTGRNNPEITDRIFTPDTLCLFLLSKYGEGITYLSDSETRLLLSRVIADHSKELSLFMNGSSPSGRMLADLQRLFSYIIRNELNYPECLENLQTRKSDQIGVINSAFHRRLESLNHVNSDTLIQWVIESLERKSQDKFLSLFTHVFWLGKYNPEPLEKRLIQRYAEEIPHMIYTAPMGEDTSIFGDDASWIYPSKKFESGTIPASPREKAVTSLFSDNFPEEKACILRDALSLTKWKDPVSELSGIAKEILRLKKQNIPWNDIAVVFPDPGIALGYLADVFDDYHIPYNCSTAPHLSVSPLISFFMLLGECVEKGFRYEELIRLIRSPYLNYSWISVEKDETENYHNFLDFESLDLICRSYGITGGYIDWDGRFEQIIGHITSEKESEETGSGENGSLAYIPKRPLPRETILQTIEGTKNLIQVLRNLLARSTASEHCKAFRITLKSIGSPSPGTMVEEGGIELSDDEQNALLAFDEILTSLLQQPESENENISFPEFLSRVRLLLMDKKIKAGDNDGVFVAGISDIEHMQIPYIFIASINEGLIPRLNYRLPFVNGSEGGKIGDDLHTYLRKERYRFISALLTGKEHVYLSSFEHRDERTALCSSFLGPLEQVGIFPTWGEEPAIPEPDQFSDSENAYYSGTMMASSRWDEALLFLPDNERISDVVFRIGIERNFRFRLNRSVYDGIIRTKASIRKEMEERFGPSYPWSATLLETYARCPYRFYLEHILNIKPLPMLGSDLSSDAKGRLIHSVVCRFKRRMQERDAFPLRQEEYHDAVSSILEIASEELDTVSYETPVWLAKRRQLLGGERYGAGMFEKYVAAEIARLAPDEEGDEPAHFIPKHFEFSFGAVHEDGDDPASVKDPVDIAAIARRRLNKKKDISWTSEDIPDSLLLCGKIDRIDITKTGDFGVVDYKTGIKIPSTTEITQGKALQLPLYLLAYAEITNNNPVYGSYCHLHRSVTHAMSLYNPEYKSRLPRGKMPKSESKWEDIMDNALFQVCRQSMQIHQGIFPIHADRGCNPDWFCPYKTICRFQPDRGSHLGEWINYPEKTGEGV</sequence>
<keyword evidence="11" id="KW-1185">Reference proteome</keyword>
<evidence type="ECO:0000256" key="5">
    <source>
        <dbReference type="ARBA" id="ARBA00022839"/>
    </source>
</evidence>
<keyword evidence="1" id="KW-0540">Nuclease</keyword>
<reference evidence="10 11" key="1">
    <citation type="submission" date="2018-05" db="EMBL/GenBank/DDBJ databases">
        <title>Draft genome of Methanospirillum stamsii Pt1.</title>
        <authorList>
            <person name="Dueholm M.S."/>
            <person name="Nielsen P.H."/>
            <person name="Bakmann L.F."/>
            <person name="Otzen D.E."/>
        </authorList>
    </citation>
    <scope>NUCLEOTIDE SEQUENCE [LARGE SCALE GENOMIC DNA]</scope>
    <source>
        <strain evidence="10 11">Pt1</strain>
    </source>
</reference>
<dbReference type="SUPFAM" id="SSF52540">
    <property type="entry name" value="P-loop containing nucleoside triphosphate hydrolases"/>
    <property type="match status" value="1"/>
</dbReference>
<keyword evidence="7" id="KW-0238">DNA-binding</keyword>
<evidence type="ECO:0000256" key="3">
    <source>
        <dbReference type="ARBA" id="ARBA00022763"/>
    </source>
</evidence>
<dbReference type="RefSeq" id="WP_109940801.1">
    <property type="nucleotide sequence ID" value="NZ_CP176366.1"/>
</dbReference>
<evidence type="ECO:0000313" key="10">
    <source>
        <dbReference type="EMBL" id="PWR73390.1"/>
    </source>
</evidence>
<dbReference type="Pfam" id="PF12705">
    <property type="entry name" value="PDDEXK_1"/>
    <property type="match status" value="1"/>
</dbReference>
<dbReference type="PANTHER" id="PTHR30591">
    <property type="entry name" value="RECBCD ENZYME SUBUNIT RECC"/>
    <property type="match status" value="1"/>
</dbReference>
<dbReference type="EMBL" id="QGMZ01000018">
    <property type="protein sequence ID" value="PWR73390.1"/>
    <property type="molecule type" value="Genomic_DNA"/>
</dbReference>
<dbReference type="OrthoDB" id="321806at2157"/>
<accession>A0A2V2N487</accession>
<gene>
    <name evidence="10" type="ORF">DLD82_09045</name>
</gene>
<dbReference type="GO" id="GO:0005524">
    <property type="term" value="F:ATP binding"/>
    <property type="evidence" value="ECO:0007669"/>
    <property type="project" value="UniProtKB-KW"/>
</dbReference>
<keyword evidence="6" id="KW-0067">ATP-binding</keyword>
<dbReference type="InterPro" id="IPR038726">
    <property type="entry name" value="PDDEXK_AddAB-type"/>
</dbReference>